<comment type="caution">
    <text evidence="14">Lacks conserved residue(s) required for the propagation of feature annotation.</text>
</comment>
<evidence type="ECO:0000256" key="11">
    <source>
        <dbReference type="ARBA" id="ARBA00023180"/>
    </source>
</evidence>
<evidence type="ECO:0000256" key="13">
    <source>
        <dbReference type="ARBA" id="ARBA00024850"/>
    </source>
</evidence>
<evidence type="ECO:0000256" key="10">
    <source>
        <dbReference type="ARBA" id="ARBA00023136"/>
    </source>
</evidence>
<evidence type="ECO:0000256" key="2">
    <source>
        <dbReference type="ARBA" id="ARBA00004687"/>
    </source>
</evidence>
<dbReference type="FunFam" id="3.40.720.10:FF:000015">
    <property type="entry name" value="GPI ethanolamine phosphate transferase 1"/>
    <property type="match status" value="1"/>
</dbReference>
<proteinExistence type="inferred from homology"/>
<dbReference type="GO" id="GO:0051377">
    <property type="term" value="F:mannose-ethanolamine phosphotransferase activity"/>
    <property type="evidence" value="ECO:0007669"/>
    <property type="project" value="UniProtKB-UniRule"/>
</dbReference>
<dbReference type="OrthoDB" id="2748310at2759"/>
<evidence type="ECO:0000313" key="17">
    <source>
        <dbReference type="Proteomes" id="UP000717328"/>
    </source>
</evidence>
<feature type="transmembrane region" description="Helical" evidence="14">
    <location>
        <begin position="789"/>
        <end position="815"/>
    </location>
</feature>
<evidence type="ECO:0000313" key="16">
    <source>
        <dbReference type="EMBL" id="KAG5653374.1"/>
    </source>
</evidence>
<keyword evidence="11" id="KW-0325">Glycoprotein</keyword>
<dbReference type="PANTHER" id="PTHR12250">
    <property type="entry name" value="PHOSPHATIDYLINOSITOL GLYCAN, CLASS N"/>
    <property type="match status" value="1"/>
</dbReference>
<dbReference type="InterPro" id="IPR017850">
    <property type="entry name" value="Alkaline_phosphatase_core_sf"/>
</dbReference>
<evidence type="ECO:0000256" key="4">
    <source>
        <dbReference type="ARBA" id="ARBA00020831"/>
    </source>
</evidence>
<evidence type="ECO:0000256" key="9">
    <source>
        <dbReference type="ARBA" id="ARBA00022989"/>
    </source>
</evidence>
<dbReference type="InterPro" id="IPR002591">
    <property type="entry name" value="Phosphodiest/P_Trfase"/>
</dbReference>
<evidence type="ECO:0000259" key="15">
    <source>
        <dbReference type="Pfam" id="PF04987"/>
    </source>
</evidence>
<dbReference type="GO" id="GO:0006506">
    <property type="term" value="P:GPI anchor biosynthetic process"/>
    <property type="evidence" value="ECO:0007669"/>
    <property type="project" value="UniProtKB-KW"/>
</dbReference>
<feature type="transmembrane region" description="Helical" evidence="14">
    <location>
        <begin position="757"/>
        <end position="777"/>
    </location>
</feature>
<evidence type="ECO:0000256" key="7">
    <source>
        <dbReference type="ARBA" id="ARBA00022692"/>
    </source>
</evidence>
<feature type="transmembrane region" description="Helical" evidence="14">
    <location>
        <begin position="587"/>
        <end position="610"/>
    </location>
</feature>
<dbReference type="Proteomes" id="UP000717328">
    <property type="component" value="Unassembled WGS sequence"/>
</dbReference>
<feature type="domain" description="GPI ethanolamine phosphate transferase 1 C-terminal" evidence="15">
    <location>
        <begin position="500"/>
        <end position="877"/>
    </location>
</feature>
<keyword evidence="10 14" id="KW-0472">Membrane</keyword>
<keyword evidence="8 14" id="KW-0256">Endoplasmic reticulum</keyword>
<comment type="function">
    <text evidence="13 14">Ethanolamine phosphate transferase involved in glycosylphosphatidylinositol-anchor biosynthesis. Transfers ethanolamine phosphate to the first alpha-1,4-linked mannose of the glycosylphosphatidylinositol precursor of GPI-anchor.</text>
</comment>
<comment type="caution">
    <text evidence="16">The sequence shown here is derived from an EMBL/GenBank/DDBJ whole genome shotgun (WGS) entry which is preliminary data.</text>
</comment>
<dbReference type="Gene3D" id="3.40.720.10">
    <property type="entry name" value="Alkaline Phosphatase, subunit A"/>
    <property type="match status" value="1"/>
</dbReference>
<name>A0A9P7GP15_9AGAR</name>
<dbReference type="CDD" id="cd16020">
    <property type="entry name" value="GPI_EPT_1"/>
    <property type="match status" value="1"/>
</dbReference>
<evidence type="ECO:0000256" key="1">
    <source>
        <dbReference type="ARBA" id="ARBA00004477"/>
    </source>
</evidence>
<gene>
    <name evidence="16" type="ORF">H0H81_000875</name>
</gene>
<keyword evidence="12" id="KW-0961">Cell wall biogenesis/degradation</keyword>
<organism evidence="16 17">
    <name type="scientific">Sphagnurus paluster</name>
    <dbReference type="NCBI Taxonomy" id="117069"/>
    <lineage>
        <taxon>Eukaryota</taxon>
        <taxon>Fungi</taxon>
        <taxon>Dikarya</taxon>
        <taxon>Basidiomycota</taxon>
        <taxon>Agaricomycotina</taxon>
        <taxon>Agaricomycetes</taxon>
        <taxon>Agaricomycetidae</taxon>
        <taxon>Agaricales</taxon>
        <taxon>Tricholomatineae</taxon>
        <taxon>Lyophyllaceae</taxon>
        <taxon>Sphagnurus</taxon>
    </lineage>
</organism>
<evidence type="ECO:0000256" key="3">
    <source>
        <dbReference type="ARBA" id="ARBA00008400"/>
    </source>
</evidence>
<feature type="transmembrane region" description="Helical" evidence="14">
    <location>
        <begin position="858"/>
        <end position="884"/>
    </location>
</feature>
<dbReference type="EMBL" id="JABCKI010000057">
    <property type="protein sequence ID" value="KAG5653374.1"/>
    <property type="molecule type" value="Genomic_DNA"/>
</dbReference>
<feature type="transmembrane region" description="Helical" evidence="14">
    <location>
        <begin position="724"/>
        <end position="745"/>
    </location>
</feature>
<feature type="transmembrane region" description="Helical" evidence="14">
    <location>
        <begin position="22"/>
        <end position="42"/>
    </location>
</feature>
<dbReference type="InterPro" id="IPR007070">
    <property type="entry name" value="GPI_EtnP_transferase_1"/>
</dbReference>
<dbReference type="InterPro" id="IPR017852">
    <property type="entry name" value="GPI_EtnP_transferase_1_C"/>
</dbReference>
<evidence type="ECO:0000256" key="8">
    <source>
        <dbReference type="ARBA" id="ARBA00022824"/>
    </source>
</evidence>
<keyword evidence="7 14" id="KW-0812">Transmembrane</keyword>
<feature type="transmembrane region" description="Helical" evidence="14">
    <location>
        <begin position="545"/>
        <end position="566"/>
    </location>
</feature>
<evidence type="ECO:0000256" key="12">
    <source>
        <dbReference type="ARBA" id="ARBA00023316"/>
    </source>
</evidence>
<dbReference type="PANTHER" id="PTHR12250:SF0">
    <property type="entry name" value="GPI ETHANOLAMINE PHOSPHATE TRANSFERASE 1"/>
    <property type="match status" value="1"/>
</dbReference>
<dbReference type="InterPro" id="IPR037671">
    <property type="entry name" value="PIGN_N"/>
</dbReference>
<dbReference type="Pfam" id="PF04987">
    <property type="entry name" value="PigN"/>
    <property type="match status" value="1"/>
</dbReference>
<dbReference type="AlphaFoldDB" id="A0A9P7GP15"/>
<comment type="subcellular location">
    <subcellularLocation>
        <location evidence="1 14">Endoplasmic reticulum membrane</location>
        <topology evidence="1 14">Multi-pass membrane protein</topology>
    </subcellularLocation>
</comment>
<reference evidence="16" key="1">
    <citation type="submission" date="2021-02" db="EMBL/GenBank/DDBJ databases">
        <authorList>
            <person name="Nieuwenhuis M."/>
            <person name="Van De Peppel L.J.J."/>
        </authorList>
    </citation>
    <scope>NUCLEOTIDE SEQUENCE</scope>
    <source>
        <strain evidence="16">D49</strain>
    </source>
</reference>
<keyword evidence="9 14" id="KW-1133">Transmembrane helix</keyword>
<evidence type="ECO:0000256" key="6">
    <source>
        <dbReference type="ARBA" id="ARBA00022679"/>
    </source>
</evidence>
<evidence type="ECO:0000256" key="14">
    <source>
        <dbReference type="RuleBase" id="RU367138"/>
    </source>
</evidence>
<dbReference type="SUPFAM" id="SSF53649">
    <property type="entry name" value="Alkaline phosphatase-like"/>
    <property type="match status" value="1"/>
</dbReference>
<feature type="transmembrane region" description="Helical" evidence="14">
    <location>
        <begin position="687"/>
        <end position="712"/>
    </location>
</feature>
<feature type="transmembrane region" description="Helical" evidence="14">
    <location>
        <begin position="662"/>
        <end position="681"/>
    </location>
</feature>
<accession>A0A9P7GP15</accession>
<comment type="similarity">
    <text evidence="3 14">Belongs to the PIGG/PIGN/PIGO family. PIGN subfamily.</text>
</comment>
<dbReference type="Pfam" id="PF01663">
    <property type="entry name" value="Phosphodiest"/>
    <property type="match status" value="1"/>
</dbReference>
<evidence type="ECO:0000256" key="5">
    <source>
        <dbReference type="ARBA" id="ARBA00022502"/>
    </source>
</evidence>
<sequence>MNNVEITTVKRPNKTHYNVTKLLILGLIFHLVYIGTVFDCYFTSPVVHGMQQHSVGYAESKRLVLIIGDGLRADLLLNLDAFPTIPDAPKIVAPHLRSIAETRGAFGISHTRVPTESRPGHVAVIGGMYEDVSAVTKGWKTNPVDFDSVFNQSSHTFSFGSPDILPMFARGATPGKVKTWSYNEEDEDFTKDATTLDTWVLDQLRTLFQNATTDATLNAQLHSGKVVFFLHLLGLDTTGHSYRPHSSEYMNNIRVVDSIVRQTEALITEFYQDEETSYIFTADHGMSVIGNHGDGDPDNTRTPLIAWGKGIRGPVPNSSPSSHDSYSEPWGLSHLFRRDVEQADVAAIMSSLLGIDWPVNSVGVLPDVDPTRPGYLAPRLAEETIAHAALVNAKVGSLMSIYSQFQISQPCPSQVILEHYTIKHGTYFSLHPYQRPSIPRIELKKSRTLLYQPYGPLAALSDNNEPSRSTSLAQIEAHIHNQDWHAARTLSAQLIQRGLDGLHYLQTYDRTLIRGIVTAAYTGWAAYAALFIFRPLDRVAPVMRGVPFVHGVAAAVFLGFAALFALQRAPWSFYLYMAFPCYFWDQVGVEGIAALAAGGVSGGVGVAGYVRALMWAGTTLVVLQGMVVAYTHRFIWSIGFVLIGVVWPLTWPSDKLWKHTSFILSWAGMCIATAVFPLLSVEKTESLVTILVGGVLILLCGLFAASSVLKVVQKERGKDSRKALAILFSVQMSLIVFTMLITASSVSSLQAKQGLPFINQASGWFVLVLASALPFTAARGMRHTPSSKFLVYFLGFGPCFVILSISVEGLFYVAYTAVLAAWIRMEAIRRDGVSSSTAKVAKKAHGRVYEFRMDDLRIALFFLFFVQVGFFGTGNPFFMAALLVRVLAVIAIRTQTDDTSASL</sequence>
<dbReference type="GO" id="GO:0071555">
    <property type="term" value="P:cell wall organization"/>
    <property type="evidence" value="ECO:0007669"/>
    <property type="project" value="UniProtKB-KW"/>
</dbReference>
<feature type="transmembrane region" description="Helical" evidence="14">
    <location>
        <begin position="630"/>
        <end position="650"/>
    </location>
</feature>
<keyword evidence="6 14" id="KW-0808">Transferase</keyword>
<dbReference type="EC" id="2.-.-.-" evidence="14"/>
<reference evidence="16" key="2">
    <citation type="submission" date="2021-10" db="EMBL/GenBank/DDBJ databases">
        <title>Phylogenomics reveals ancestral predisposition of the termite-cultivated fungus Termitomyces towards a domesticated lifestyle.</title>
        <authorList>
            <person name="Auxier B."/>
            <person name="Grum-Grzhimaylo A."/>
            <person name="Cardenas M.E."/>
            <person name="Lodge J.D."/>
            <person name="Laessoe T."/>
            <person name="Pedersen O."/>
            <person name="Smith M.E."/>
            <person name="Kuyper T.W."/>
            <person name="Franco-Molano E.A."/>
            <person name="Baroni T.J."/>
            <person name="Aanen D.K."/>
        </authorList>
    </citation>
    <scope>NUCLEOTIDE SEQUENCE</scope>
    <source>
        <strain evidence="16">D49</strain>
    </source>
</reference>
<keyword evidence="17" id="KW-1185">Reference proteome</keyword>
<keyword evidence="5 14" id="KW-0337">GPI-anchor biosynthesis</keyword>
<dbReference type="GO" id="GO:0005789">
    <property type="term" value="C:endoplasmic reticulum membrane"/>
    <property type="evidence" value="ECO:0007669"/>
    <property type="project" value="UniProtKB-SubCell"/>
</dbReference>
<feature type="transmembrane region" description="Helical" evidence="14">
    <location>
        <begin position="512"/>
        <end position="533"/>
    </location>
</feature>
<protein>
    <recommendedName>
        <fullName evidence="4 14">GPI ethanolamine phosphate transferase 1</fullName>
        <ecNumber evidence="14">2.-.-.-</ecNumber>
    </recommendedName>
</protein>
<comment type="pathway">
    <text evidence="2 14">Glycolipid biosynthesis; glycosylphosphatidylinositol-anchor biosynthesis.</text>
</comment>